<dbReference type="OrthoDB" id="123105at2759"/>
<dbReference type="GeneID" id="20082799"/>
<evidence type="ECO:0000313" key="2">
    <source>
        <dbReference type="EMBL" id="ETW02181.1"/>
    </source>
</evidence>
<dbReference type="GO" id="GO:0015074">
    <property type="term" value="P:DNA integration"/>
    <property type="evidence" value="ECO:0007669"/>
    <property type="project" value="InterPro"/>
</dbReference>
<dbReference type="VEuPathDB" id="FungiDB:H310_05749"/>
<dbReference type="AlphaFoldDB" id="A0A024U6X6"/>
<accession>A0A024U6X6</accession>
<feature type="domain" description="Transposase Tc1-like" evidence="1">
    <location>
        <begin position="80"/>
        <end position="143"/>
    </location>
</feature>
<name>A0A024U6X6_9STRA</name>
<proteinExistence type="predicted"/>
<evidence type="ECO:0000259" key="1">
    <source>
        <dbReference type="Pfam" id="PF01498"/>
    </source>
</evidence>
<organism evidence="2">
    <name type="scientific">Aphanomyces invadans</name>
    <dbReference type="NCBI Taxonomy" id="157072"/>
    <lineage>
        <taxon>Eukaryota</taxon>
        <taxon>Sar</taxon>
        <taxon>Stramenopiles</taxon>
        <taxon>Oomycota</taxon>
        <taxon>Saprolegniomycetes</taxon>
        <taxon>Saprolegniales</taxon>
        <taxon>Verrucalvaceae</taxon>
        <taxon>Aphanomyces</taxon>
    </lineage>
</organism>
<dbReference type="PANTHER" id="PTHR33889">
    <property type="entry name" value="OS04G0681850 PROTEIN"/>
    <property type="match status" value="1"/>
</dbReference>
<dbReference type="RefSeq" id="XP_008868786.1">
    <property type="nucleotide sequence ID" value="XM_008870564.1"/>
</dbReference>
<dbReference type="EMBL" id="KI913961">
    <property type="protein sequence ID" value="ETW02181.1"/>
    <property type="molecule type" value="Genomic_DNA"/>
</dbReference>
<protein>
    <recommendedName>
        <fullName evidence="1">Transposase Tc1-like domain-containing protein</fullName>
    </recommendedName>
</protein>
<dbReference type="Pfam" id="PF01498">
    <property type="entry name" value="HTH_Tnp_Tc3_2"/>
    <property type="match status" value="1"/>
</dbReference>
<dbReference type="PANTHER" id="PTHR33889:SF7">
    <property type="entry name" value="OS04G0681850 PROTEIN"/>
    <property type="match status" value="1"/>
</dbReference>
<dbReference type="InterPro" id="IPR002492">
    <property type="entry name" value="Transposase_Tc1-like"/>
</dbReference>
<dbReference type="GO" id="GO:0003677">
    <property type="term" value="F:DNA binding"/>
    <property type="evidence" value="ECO:0007669"/>
    <property type="project" value="InterPro"/>
</dbReference>
<gene>
    <name evidence="2" type="ORF">H310_05749</name>
</gene>
<reference evidence="2" key="1">
    <citation type="submission" date="2013-12" db="EMBL/GenBank/DDBJ databases">
        <title>The Genome Sequence of Aphanomyces invadans NJM9701.</title>
        <authorList>
            <consortium name="The Broad Institute Genomics Platform"/>
            <person name="Russ C."/>
            <person name="Tyler B."/>
            <person name="van West P."/>
            <person name="Dieguez-Uribeondo J."/>
            <person name="Young S.K."/>
            <person name="Zeng Q."/>
            <person name="Gargeya S."/>
            <person name="Fitzgerald M."/>
            <person name="Abouelleil A."/>
            <person name="Alvarado L."/>
            <person name="Chapman S.B."/>
            <person name="Gainer-Dewar J."/>
            <person name="Goldberg J."/>
            <person name="Griggs A."/>
            <person name="Gujja S."/>
            <person name="Hansen M."/>
            <person name="Howarth C."/>
            <person name="Imamovic A."/>
            <person name="Ireland A."/>
            <person name="Larimer J."/>
            <person name="McCowan C."/>
            <person name="Murphy C."/>
            <person name="Pearson M."/>
            <person name="Poon T.W."/>
            <person name="Priest M."/>
            <person name="Roberts A."/>
            <person name="Saif S."/>
            <person name="Shea T."/>
            <person name="Sykes S."/>
            <person name="Wortman J."/>
            <person name="Nusbaum C."/>
            <person name="Birren B."/>
        </authorList>
    </citation>
    <scope>NUCLEOTIDE SEQUENCE [LARGE SCALE GENOMIC DNA]</scope>
    <source>
        <strain evidence="2">NJM9701</strain>
    </source>
</reference>
<dbReference type="GO" id="GO:0006313">
    <property type="term" value="P:DNA transposition"/>
    <property type="evidence" value="ECO:0007669"/>
    <property type="project" value="InterPro"/>
</dbReference>
<sequence length="174" mass="19637">MSTSHRKNRELRDVEKREAATALQDCLSKGKLPHGTSKAAVERFQLYRSTVCQFWSRYKDGITKNLKVGRVGPKKHYTKEEIVALIRAVPRNQRYTIREHSQATGMSTITLSRALKNGDFQRRLSRLKPLLTNANKHERLAYCGALVVLTHDAINAFRGVAQEEPSSSGEAGFL</sequence>